<dbReference type="Proteomes" id="UP001172778">
    <property type="component" value="Unassembled WGS sequence"/>
</dbReference>
<keyword evidence="5" id="KW-0560">Oxidoreductase</keyword>
<dbReference type="Pfam" id="PF00441">
    <property type="entry name" value="Acyl-CoA_dh_1"/>
    <property type="match status" value="1"/>
</dbReference>
<evidence type="ECO:0000256" key="4">
    <source>
        <dbReference type="ARBA" id="ARBA00022827"/>
    </source>
</evidence>
<dbReference type="PROSITE" id="PS00073">
    <property type="entry name" value="ACYL_COA_DH_2"/>
    <property type="match status" value="1"/>
</dbReference>
<dbReference type="PANTHER" id="PTHR43884">
    <property type="entry name" value="ACYL-COA DEHYDROGENASE"/>
    <property type="match status" value="1"/>
</dbReference>
<dbReference type="SUPFAM" id="SSF56645">
    <property type="entry name" value="Acyl-CoA dehydrogenase NM domain-like"/>
    <property type="match status" value="1"/>
</dbReference>
<evidence type="ECO:0000256" key="1">
    <source>
        <dbReference type="ARBA" id="ARBA00001974"/>
    </source>
</evidence>
<evidence type="ECO:0000313" key="9">
    <source>
        <dbReference type="EMBL" id="MDK2125803.1"/>
    </source>
</evidence>
<sequence length="379" mass="40836">MILDQDHQMIRDAVRAFAQESLWHTAGLRDETHAFPYDEIAVAAELGLMGLTIPTEWNGAGLDYLAAAVAIEELAAGDGAFSTIVSVHNSVGCGPIHAFGSDAQKDKYLKKLASGEWIGAFCLTEPQVGSDAGAIKTRAVLDGDHYVLNGAKQFITNGKNGRIAIVIAVTNPEAGKKGLSAFIVPTDTPGYIVSRIEKKLGQNASDTCAIVLDNCRVPVANRLSNEGDGYKIALSSLESGRIGIAAQALGMARSAYECALRYSKERIAFGKPIYEHQAVNFRLADMATRIEAARQLIWHAAVLKDAGQPCLKEASMAKLFASEMAEQVCTDAIQIHGGYGFLCDFPVERIYRDVRVCQIYEGTSDIQRIVIGRAIGNEV</sequence>
<evidence type="ECO:0000259" key="6">
    <source>
        <dbReference type="Pfam" id="PF00441"/>
    </source>
</evidence>
<evidence type="ECO:0000256" key="2">
    <source>
        <dbReference type="ARBA" id="ARBA00009347"/>
    </source>
</evidence>
<evidence type="ECO:0000259" key="8">
    <source>
        <dbReference type="Pfam" id="PF02771"/>
    </source>
</evidence>
<feature type="domain" description="Acyl-CoA oxidase/dehydrogenase middle" evidence="7">
    <location>
        <begin position="120"/>
        <end position="215"/>
    </location>
</feature>
<dbReference type="Gene3D" id="1.20.140.10">
    <property type="entry name" value="Butyryl-CoA Dehydrogenase, subunit A, domain 3"/>
    <property type="match status" value="1"/>
</dbReference>
<dbReference type="Pfam" id="PF02771">
    <property type="entry name" value="Acyl-CoA_dh_N"/>
    <property type="match status" value="1"/>
</dbReference>
<protein>
    <submittedName>
        <fullName evidence="9">Acyl-CoA dehydrogenase family protein</fullName>
    </submittedName>
</protein>
<feature type="domain" description="Acyl-CoA dehydrogenase/oxidase C-terminal" evidence="6">
    <location>
        <begin position="227"/>
        <end position="375"/>
    </location>
</feature>
<comment type="similarity">
    <text evidence="2 5">Belongs to the acyl-CoA dehydrogenase family.</text>
</comment>
<evidence type="ECO:0000313" key="10">
    <source>
        <dbReference type="Proteomes" id="UP001172778"/>
    </source>
</evidence>
<proteinExistence type="inferred from homology"/>
<keyword evidence="3 5" id="KW-0285">Flavoprotein</keyword>
<dbReference type="RefSeq" id="WP_284102115.1">
    <property type="nucleotide sequence ID" value="NZ_JARRAF010000024.1"/>
</dbReference>
<evidence type="ECO:0000256" key="3">
    <source>
        <dbReference type="ARBA" id="ARBA00022630"/>
    </source>
</evidence>
<evidence type="ECO:0000259" key="7">
    <source>
        <dbReference type="Pfam" id="PF02770"/>
    </source>
</evidence>
<dbReference type="InterPro" id="IPR013786">
    <property type="entry name" value="AcylCoA_DH/ox_N"/>
</dbReference>
<reference evidence="9" key="1">
    <citation type="submission" date="2023-03" db="EMBL/GenBank/DDBJ databases">
        <title>Chitinimonas shenzhenensis gen. nov., sp. nov., a novel member of family Burkholderiaceae isolated from activated sludge collected in Shen Zhen, China.</title>
        <authorList>
            <person name="Wang X."/>
        </authorList>
    </citation>
    <scope>NUCLEOTIDE SEQUENCE</scope>
    <source>
        <strain evidence="9">DQS-5</strain>
    </source>
</reference>
<name>A0ABT7E0G6_9NEIS</name>
<accession>A0ABT7E0G6</accession>
<dbReference type="InterPro" id="IPR037069">
    <property type="entry name" value="AcylCoA_DH/ox_N_sf"/>
</dbReference>
<dbReference type="Gene3D" id="1.10.540.10">
    <property type="entry name" value="Acyl-CoA dehydrogenase/oxidase, N-terminal domain"/>
    <property type="match status" value="1"/>
</dbReference>
<keyword evidence="10" id="KW-1185">Reference proteome</keyword>
<dbReference type="InterPro" id="IPR009075">
    <property type="entry name" value="AcylCo_DH/oxidase_C"/>
</dbReference>
<dbReference type="SUPFAM" id="SSF47203">
    <property type="entry name" value="Acyl-CoA dehydrogenase C-terminal domain-like"/>
    <property type="match status" value="1"/>
</dbReference>
<dbReference type="InterPro" id="IPR009100">
    <property type="entry name" value="AcylCoA_DH/oxidase_NM_dom_sf"/>
</dbReference>
<comment type="cofactor">
    <cofactor evidence="1 5">
        <name>FAD</name>
        <dbReference type="ChEBI" id="CHEBI:57692"/>
    </cofactor>
</comment>
<organism evidence="9 10">
    <name type="scientific">Parachitinimonas caeni</name>
    <dbReference type="NCBI Taxonomy" id="3031301"/>
    <lineage>
        <taxon>Bacteria</taxon>
        <taxon>Pseudomonadati</taxon>
        <taxon>Pseudomonadota</taxon>
        <taxon>Betaproteobacteria</taxon>
        <taxon>Neisseriales</taxon>
        <taxon>Chitinibacteraceae</taxon>
        <taxon>Parachitinimonas</taxon>
    </lineage>
</organism>
<dbReference type="InterPro" id="IPR046373">
    <property type="entry name" value="Acyl-CoA_Oxase/DH_mid-dom_sf"/>
</dbReference>
<dbReference type="PANTHER" id="PTHR43884:SF12">
    <property type="entry name" value="ISOVALERYL-COA DEHYDROGENASE, MITOCHONDRIAL-RELATED"/>
    <property type="match status" value="1"/>
</dbReference>
<feature type="domain" description="Acyl-CoA dehydrogenase/oxidase N-terminal" evidence="8">
    <location>
        <begin position="5"/>
        <end position="116"/>
    </location>
</feature>
<evidence type="ECO:0000256" key="5">
    <source>
        <dbReference type="RuleBase" id="RU362125"/>
    </source>
</evidence>
<dbReference type="InterPro" id="IPR036250">
    <property type="entry name" value="AcylCo_DH-like_C"/>
</dbReference>
<dbReference type="PIRSF" id="PIRSF016578">
    <property type="entry name" value="HsaA"/>
    <property type="match status" value="1"/>
</dbReference>
<dbReference type="InterPro" id="IPR006089">
    <property type="entry name" value="Acyl-CoA_DH_CS"/>
</dbReference>
<gene>
    <name evidence="9" type="ORF">PZA18_17250</name>
</gene>
<dbReference type="Pfam" id="PF02770">
    <property type="entry name" value="Acyl-CoA_dh_M"/>
    <property type="match status" value="1"/>
</dbReference>
<keyword evidence="4 5" id="KW-0274">FAD</keyword>
<comment type="caution">
    <text evidence="9">The sequence shown here is derived from an EMBL/GenBank/DDBJ whole genome shotgun (WGS) entry which is preliminary data.</text>
</comment>
<dbReference type="EMBL" id="JARRAF010000024">
    <property type="protein sequence ID" value="MDK2125803.1"/>
    <property type="molecule type" value="Genomic_DNA"/>
</dbReference>
<dbReference type="Gene3D" id="2.40.110.10">
    <property type="entry name" value="Butyryl-CoA Dehydrogenase, subunit A, domain 2"/>
    <property type="match status" value="1"/>
</dbReference>
<dbReference type="InterPro" id="IPR006091">
    <property type="entry name" value="Acyl-CoA_Oxase/DH_mid-dom"/>
</dbReference>